<name>A0ACC2PSG9_9HYME</name>
<keyword evidence="2" id="KW-1185">Reference proteome</keyword>
<evidence type="ECO:0000313" key="2">
    <source>
        <dbReference type="Proteomes" id="UP001239111"/>
    </source>
</evidence>
<evidence type="ECO:0000313" key="1">
    <source>
        <dbReference type="EMBL" id="KAJ8686058.1"/>
    </source>
</evidence>
<sequence>MRGDSQALGYEKISISGPLSGCPYRVLDIPCSQSATCQRGNDTNQSFLAVSQSDASVSVVRLSQTCDIEEAGMTLTVDPPDNLPLGVNLHDARRGPSQLSERSHRSDPERLKQMGTASTFGDTLKNLGKNITAMLGKYYDLPYHLVYRIHSAHVSVLRPCRSSSSVSSEHCSLEDEA</sequence>
<dbReference type="EMBL" id="CM056741">
    <property type="protein sequence ID" value="KAJ8686058.1"/>
    <property type="molecule type" value="Genomic_DNA"/>
</dbReference>
<organism evidence="1 2">
    <name type="scientific">Eretmocerus hayati</name>
    <dbReference type="NCBI Taxonomy" id="131215"/>
    <lineage>
        <taxon>Eukaryota</taxon>
        <taxon>Metazoa</taxon>
        <taxon>Ecdysozoa</taxon>
        <taxon>Arthropoda</taxon>
        <taxon>Hexapoda</taxon>
        <taxon>Insecta</taxon>
        <taxon>Pterygota</taxon>
        <taxon>Neoptera</taxon>
        <taxon>Endopterygota</taxon>
        <taxon>Hymenoptera</taxon>
        <taxon>Apocrita</taxon>
        <taxon>Proctotrupomorpha</taxon>
        <taxon>Chalcidoidea</taxon>
        <taxon>Aphelinidae</taxon>
        <taxon>Aphelininae</taxon>
        <taxon>Eretmocerus</taxon>
    </lineage>
</organism>
<protein>
    <submittedName>
        <fullName evidence="1">Uncharacterized protein</fullName>
    </submittedName>
</protein>
<dbReference type="Proteomes" id="UP001239111">
    <property type="component" value="Chromosome 1"/>
</dbReference>
<proteinExistence type="predicted"/>
<gene>
    <name evidence="1" type="ORF">QAD02_021851</name>
</gene>
<accession>A0ACC2PSG9</accession>
<reference evidence="1" key="1">
    <citation type="submission" date="2023-04" db="EMBL/GenBank/DDBJ databases">
        <title>A chromosome-level genome assembly of the parasitoid wasp Eretmocerus hayati.</title>
        <authorList>
            <person name="Zhong Y."/>
            <person name="Liu S."/>
            <person name="Liu Y."/>
        </authorList>
    </citation>
    <scope>NUCLEOTIDE SEQUENCE</scope>
    <source>
        <strain evidence="1">ZJU_SS_LIU_2023</strain>
    </source>
</reference>
<comment type="caution">
    <text evidence="1">The sequence shown here is derived from an EMBL/GenBank/DDBJ whole genome shotgun (WGS) entry which is preliminary data.</text>
</comment>